<comment type="caution">
    <text evidence="13">The sequence shown here is derived from an EMBL/GenBank/DDBJ whole genome shotgun (WGS) entry which is preliminary data.</text>
</comment>
<feature type="binding site" evidence="9">
    <location>
        <position position="226"/>
    </location>
    <ligand>
        <name>FAD</name>
        <dbReference type="ChEBI" id="CHEBI:57692"/>
    </ligand>
</feature>
<dbReference type="GO" id="GO:0050660">
    <property type="term" value="F:flavin adenine dinucleotide binding"/>
    <property type="evidence" value="ECO:0007669"/>
    <property type="project" value="InterPro"/>
</dbReference>
<feature type="active site" description="Proton donor" evidence="8">
    <location>
        <position position="516"/>
    </location>
</feature>
<dbReference type="Gene3D" id="3.30.560.10">
    <property type="entry name" value="Glucose Oxidase, domain 3"/>
    <property type="match status" value="1"/>
</dbReference>
<keyword evidence="4" id="KW-0732">Signal</keyword>
<evidence type="ECO:0000259" key="11">
    <source>
        <dbReference type="PROSITE" id="PS00623"/>
    </source>
</evidence>
<evidence type="ECO:0000256" key="1">
    <source>
        <dbReference type="ARBA" id="ARBA00001974"/>
    </source>
</evidence>
<dbReference type="Pfam" id="PF05199">
    <property type="entry name" value="GMC_oxred_C"/>
    <property type="match status" value="1"/>
</dbReference>
<accession>A0A9P5PHS2</accession>
<sequence length="581" mass="63249">MTIGARLSENTNLTIGILEAGGFRIGDPLIDVPGLAGEAAGNPLYDWNFDMVPQTHAAGRVIAIPRGKLLGGSSALNLMAWNRGSSEEYNAWEQIAPGNGWDWDGLLPFFKKSEDILTVPGDPYPGITPAEARNASEHASEFEGFTGPVVASHNIFYPDPVPAFVKTVNAMNFSTNAQPLSGSTSGVWNTLCSVDRTQGFRSYAARAYFCDQPTKPNLHILLGASVAKVVFVNTTLGLSATQVEFIVNSTTHTANAKKEIILSAGTLKTPQVLELSGIGNATHLHSLNIEPLVDLPGVGENLQEHPYVPAQWQLKPGFLTFDILRNNKTFFTEQFALYNRTGTGLLTDLDTTVIFSPLQAVVDSEQLVFLENVFDNDTRAQTLNPLEQLQFPIQRSWLRNGVVPDAEIILWSRGEVNPAINESYIFMLGGMSHPLSRGSVHINSTNSLIQPIIDINFLGQDYDALFLVNALKFLFKIAQQPPLSELIDFQTDPNPSMMSDDELLQFVRETVAGGDHEIGTAAMAPREHGGVVDPFLKVYGTTNLRVADASIFPLHIGHTQATVYAIGEKLSTMILASENSS</sequence>
<evidence type="ECO:0000256" key="10">
    <source>
        <dbReference type="RuleBase" id="RU003968"/>
    </source>
</evidence>
<evidence type="ECO:0000256" key="4">
    <source>
        <dbReference type="ARBA" id="ARBA00022729"/>
    </source>
</evidence>
<name>A0A9P5PHS2_9AGAR</name>
<dbReference type="Proteomes" id="UP000772434">
    <property type="component" value="Unassembled WGS sequence"/>
</dbReference>
<comment type="cofactor">
    <cofactor evidence="1 9">
        <name>FAD</name>
        <dbReference type="ChEBI" id="CHEBI:57692"/>
    </cofactor>
</comment>
<dbReference type="OrthoDB" id="269227at2759"/>
<evidence type="ECO:0000256" key="5">
    <source>
        <dbReference type="ARBA" id="ARBA00022827"/>
    </source>
</evidence>
<dbReference type="PROSITE" id="PS00623">
    <property type="entry name" value="GMC_OXRED_1"/>
    <property type="match status" value="1"/>
</dbReference>
<evidence type="ECO:0000256" key="7">
    <source>
        <dbReference type="ARBA" id="ARBA00023180"/>
    </source>
</evidence>
<evidence type="ECO:0000256" key="9">
    <source>
        <dbReference type="PIRSR" id="PIRSR000137-2"/>
    </source>
</evidence>
<dbReference type="InterPro" id="IPR000172">
    <property type="entry name" value="GMC_OxRdtase_N"/>
</dbReference>
<feature type="domain" description="Glucose-methanol-choline oxidoreductase N-terminal" evidence="12">
    <location>
        <begin position="265"/>
        <end position="279"/>
    </location>
</feature>
<dbReference type="AlphaFoldDB" id="A0A9P5PHS2"/>
<comment type="similarity">
    <text evidence="2 10">Belongs to the GMC oxidoreductase family.</text>
</comment>
<reference evidence="13" key="1">
    <citation type="submission" date="2020-11" db="EMBL/GenBank/DDBJ databases">
        <authorList>
            <consortium name="DOE Joint Genome Institute"/>
            <person name="Ahrendt S."/>
            <person name="Riley R."/>
            <person name="Andreopoulos W."/>
            <person name="Labutti K."/>
            <person name="Pangilinan J."/>
            <person name="Ruiz-Duenas F.J."/>
            <person name="Barrasa J.M."/>
            <person name="Sanchez-Garcia M."/>
            <person name="Camarero S."/>
            <person name="Miyauchi S."/>
            <person name="Serrano A."/>
            <person name="Linde D."/>
            <person name="Babiker R."/>
            <person name="Drula E."/>
            <person name="Ayuso-Fernandez I."/>
            <person name="Pacheco R."/>
            <person name="Padilla G."/>
            <person name="Ferreira P."/>
            <person name="Barriuso J."/>
            <person name="Kellner H."/>
            <person name="Castanera R."/>
            <person name="Alfaro M."/>
            <person name="Ramirez L."/>
            <person name="Pisabarro A.G."/>
            <person name="Kuo A."/>
            <person name="Tritt A."/>
            <person name="Lipzen A."/>
            <person name="He G."/>
            <person name="Yan M."/>
            <person name="Ng V."/>
            <person name="Cullen D."/>
            <person name="Martin F."/>
            <person name="Rosso M.-N."/>
            <person name="Henrissat B."/>
            <person name="Hibbett D."/>
            <person name="Martinez A.T."/>
            <person name="Grigoriev I.V."/>
        </authorList>
    </citation>
    <scope>NUCLEOTIDE SEQUENCE</scope>
    <source>
        <strain evidence="13">AH 40177</strain>
    </source>
</reference>
<dbReference type="GO" id="GO:0016614">
    <property type="term" value="F:oxidoreductase activity, acting on CH-OH group of donors"/>
    <property type="evidence" value="ECO:0007669"/>
    <property type="project" value="InterPro"/>
</dbReference>
<gene>
    <name evidence="13" type="ORF">BDP27DRAFT_1331386</name>
</gene>
<evidence type="ECO:0000256" key="2">
    <source>
        <dbReference type="ARBA" id="ARBA00010790"/>
    </source>
</evidence>
<dbReference type="PANTHER" id="PTHR11552:SF201">
    <property type="entry name" value="GLUCOSE-METHANOL-CHOLINE OXIDOREDUCTASE N-TERMINAL DOMAIN-CONTAINING PROTEIN"/>
    <property type="match status" value="1"/>
</dbReference>
<dbReference type="PIRSF" id="PIRSF000137">
    <property type="entry name" value="Alcohol_oxidase"/>
    <property type="match status" value="1"/>
</dbReference>
<evidence type="ECO:0000256" key="6">
    <source>
        <dbReference type="ARBA" id="ARBA00023002"/>
    </source>
</evidence>
<dbReference type="EMBL" id="JADNRY010000096">
    <property type="protein sequence ID" value="KAF9065909.1"/>
    <property type="molecule type" value="Genomic_DNA"/>
</dbReference>
<evidence type="ECO:0000313" key="14">
    <source>
        <dbReference type="Proteomes" id="UP000772434"/>
    </source>
</evidence>
<proteinExistence type="inferred from homology"/>
<feature type="domain" description="Glucose-methanol-choline oxidoreductase N-terminal" evidence="11">
    <location>
        <begin position="67"/>
        <end position="90"/>
    </location>
</feature>
<keyword evidence="5 9" id="KW-0274">FAD</keyword>
<evidence type="ECO:0000256" key="3">
    <source>
        <dbReference type="ARBA" id="ARBA00022630"/>
    </source>
</evidence>
<keyword evidence="3 10" id="KW-0285">Flavoprotein</keyword>
<evidence type="ECO:0000256" key="8">
    <source>
        <dbReference type="PIRSR" id="PIRSR000137-1"/>
    </source>
</evidence>
<keyword evidence="14" id="KW-1185">Reference proteome</keyword>
<dbReference type="PROSITE" id="PS00624">
    <property type="entry name" value="GMC_OXRED_2"/>
    <property type="match status" value="1"/>
</dbReference>
<dbReference type="InterPro" id="IPR036188">
    <property type="entry name" value="FAD/NAD-bd_sf"/>
</dbReference>
<dbReference type="SUPFAM" id="SSF54373">
    <property type="entry name" value="FAD-linked reductases, C-terminal domain"/>
    <property type="match status" value="1"/>
</dbReference>
<keyword evidence="6" id="KW-0560">Oxidoreductase</keyword>
<dbReference type="InterPro" id="IPR012132">
    <property type="entry name" value="GMC_OxRdtase"/>
</dbReference>
<evidence type="ECO:0000313" key="13">
    <source>
        <dbReference type="EMBL" id="KAF9065909.1"/>
    </source>
</evidence>
<protein>
    <submittedName>
        <fullName evidence="13">Alcohol oxidase</fullName>
    </submittedName>
</protein>
<keyword evidence="7" id="KW-0325">Glycoprotein</keyword>
<dbReference type="Pfam" id="PF00732">
    <property type="entry name" value="GMC_oxred_N"/>
    <property type="match status" value="1"/>
</dbReference>
<evidence type="ECO:0000259" key="12">
    <source>
        <dbReference type="PROSITE" id="PS00624"/>
    </source>
</evidence>
<dbReference type="SUPFAM" id="SSF51905">
    <property type="entry name" value="FAD/NAD(P)-binding domain"/>
    <property type="match status" value="1"/>
</dbReference>
<dbReference type="InterPro" id="IPR007867">
    <property type="entry name" value="GMC_OxRtase_C"/>
</dbReference>
<dbReference type="PANTHER" id="PTHR11552">
    <property type="entry name" value="GLUCOSE-METHANOL-CHOLINE GMC OXIDOREDUCTASE"/>
    <property type="match status" value="1"/>
</dbReference>
<feature type="active site" description="Proton acceptor" evidence="8">
    <location>
        <position position="558"/>
    </location>
</feature>
<organism evidence="13 14">
    <name type="scientific">Rhodocollybia butyracea</name>
    <dbReference type="NCBI Taxonomy" id="206335"/>
    <lineage>
        <taxon>Eukaryota</taxon>
        <taxon>Fungi</taxon>
        <taxon>Dikarya</taxon>
        <taxon>Basidiomycota</taxon>
        <taxon>Agaricomycotina</taxon>
        <taxon>Agaricomycetes</taxon>
        <taxon>Agaricomycetidae</taxon>
        <taxon>Agaricales</taxon>
        <taxon>Marasmiineae</taxon>
        <taxon>Omphalotaceae</taxon>
        <taxon>Rhodocollybia</taxon>
    </lineage>
</organism>
<dbReference type="Gene3D" id="3.50.50.60">
    <property type="entry name" value="FAD/NAD(P)-binding domain"/>
    <property type="match status" value="1"/>
</dbReference>